<feature type="signal peptide" evidence="6">
    <location>
        <begin position="1"/>
        <end position="22"/>
    </location>
</feature>
<evidence type="ECO:0000256" key="4">
    <source>
        <dbReference type="SAM" id="MobiDB-lite"/>
    </source>
</evidence>
<keyword evidence="1" id="KW-0677">Repeat</keyword>
<dbReference type="CDD" id="cd00041">
    <property type="entry name" value="CUB"/>
    <property type="match status" value="1"/>
</dbReference>
<dbReference type="WBParaSite" id="Minc3s00184g07024">
    <property type="protein sequence ID" value="Minc3s00184g07024"/>
    <property type="gene ID" value="Minc3s00184g07024"/>
</dbReference>
<evidence type="ECO:0000256" key="1">
    <source>
        <dbReference type="ARBA" id="ARBA00022737"/>
    </source>
</evidence>
<dbReference type="SMART" id="SM00042">
    <property type="entry name" value="CUB"/>
    <property type="match status" value="1"/>
</dbReference>
<keyword evidence="5" id="KW-1133">Transmembrane helix</keyword>
<proteinExistence type="predicted"/>
<keyword evidence="8" id="KW-1185">Reference proteome</keyword>
<accession>A0A914KZX6</accession>
<evidence type="ECO:0000256" key="6">
    <source>
        <dbReference type="SAM" id="SignalP"/>
    </source>
</evidence>
<dbReference type="InterPro" id="IPR035914">
    <property type="entry name" value="Sperma_CUB_dom_sf"/>
</dbReference>
<evidence type="ECO:0000259" key="7">
    <source>
        <dbReference type="PROSITE" id="PS01180"/>
    </source>
</evidence>
<dbReference type="InterPro" id="IPR000859">
    <property type="entry name" value="CUB_dom"/>
</dbReference>
<keyword evidence="6" id="KW-0732">Signal</keyword>
<evidence type="ECO:0000256" key="2">
    <source>
        <dbReference type="ARBA" id="ARBA00023157"/>
    </source>
</evidence>
<feature type="chain" id="PRO_5036873239" evidence="6">
    <location>
        <begin position="23"/>
        <end position="413"/>
    </location>
</feature>
<feature type="transmembrane region" description="Helical" evidence="5">
    <location>
        <begin position="348"/>
        <end position="370"/>
    </location>
</feature>
<name>A0A914KZX6_MELIC</name>
<evidence type="ECO:0000313" key="9">
    <source>
        <dbReference type="WBParaSite" id="Minc3s00184g07024"/>
    </source>
</evidence>
<dbReference type="Proteomes" id="UP000887563">
    <property type="component" value="Unplaced"/>
</dbReference>
<evidence type="ECO:0000313" key="8">
    <source>
        <dbReference type="Proteomes" id="UP000887563"/>
    </source>
</evidence>
<keyword evidence="2" id="KW-1015">Disulfide bond</keyword>
<protein>
    <submittedName>
        <fullName evidence="9">CUB domain-containing protein</fullName>
    </submittedName>
</protein>
<dbReference type="PROSITE" id="PS01180">
    <property type="entry name" value="CUB"/>
    <property type="match status" value="1"/>
</dbReference>
<dbReference type="AlphaFoldDB" id="A0A914KZX6"/>
<feature type="domain" description="CUB" evidence="7">
    <location>
        <begin position="38"/>
        <end position="160"/>
    </location>
</feature>
<keyword evidence="5" id="KW-0812">Transmembrane</keyword>
<feature type="region of interest" description="Disordered" evidence="4">
    <location>
        <begin position="299"/>
        <end position="338"/>
    </location>
</feature>
<keyword evidence="5" id="KW-0472">Membrane</keyword>
<reference evidence="9" key="1">
    <citation type="submission" date="2022-11" db="UniProtKB">
        <authorList>
            <consortium name="WormBaseParasite"/>
        </authorList>
    </citation>
    <scope>IDENTIFICATION</scope>
</reference>
<comment type="caution">
    <text evidence="3">Lacks conserved residue(s) required for the propagation of feature annotation.</text>
</comment>
<organism evidence="8 9">
    <name type="scientific">Meloidogyne incognita</name>
    <name type="common">Southern root-knot nematode worm</name>
    <name type="synonym">Oxyuris incognita</name>
    <dbReference type="NCBI Taxonomy" id="6306"/>
    <lineage>
        <taxon>Eukaryota</taxon>
        <taxon>Metazoa</taxon>
        <taxon>Ecdysozoa</taxon>
        <taxon>Nematoda</taxon>
        <taxon>Chromadorea</taxon>
        <taxon>Rhabditida</taxon>
        <taxon>Tylenchina</taxon>
        <taxon>Tylenchomorpha</taxon>
        <taxon>Tylenchoidea</taxon>
        <taxon>Meloidogynidae</taxon>
        <taxon>Meloidogyninae</taxon>
        <taxon>Meloidogyne</taxon>
        <taxon>Meloidogyne incognita group</taxon>
    </lineage>
</organism>
<evidence type="ECO:0000256" key="5">
    <source>
        <dbReference type="SAM" id="Phobius"/>
    </source>
</evidence>
<evidence type="ECO:0000256" key="3">
    <source>
        <dbReference type="PROSITE-ProRule" id="PRU00059"/>
    </source>
</evidence>
<dbReference type="PANTHER" id="PTHR24251">
    <property type="entry name" value="OVOCHYMASE-RELATED"/>
    <property type="match status" value="1"/>
</dbReference>
<dbReference type="Gene3D" id="2.60.120.290">
    <property type="entry name" value="Spermadhesin, CUB domain"/>
    <property type="match status" value="1"/>
</dbReference>
<dbReference type="Pfam" id="PF00431">
    <property type="entry name" value="CUB"/>
    <property type="match status" value="1"/>
</dbReference>
<dbReference type="SUPFAM" id="SSF49854">
    <property type="entry name" value="Spermadhesin, CUB domain"/>
    <property type="match status" value="1"/>
</dbReference>
<sequence length="413" mass="47394">MISNKLTFILLLILLFIFIIFAELSVETTETTESNNECSCPTEKIFDSNVEDGEFKSPGFPDKYCAFLDCKWNIQPEESTYIFARVESFRTEAKYDILDFYQTRWNASKLLKVKQDSLSGERYQNPTNLLSSINGGLYFNFVTNGINHNFRGFKISFSRKSEGVNNYHFPCPQPFYFATNSVQRLPAFRLGLGDTCIFSINSTKAVKLTINRVNTDSEFGIKVFETESFPNRYEDDQEGQLAKIESSSFNSYPLIVKSRTESVIVLISSYEYDSEIVQVPYKIEFIAVENAQNEDFLQNQQSSTKLPSQQQPFTETYSTKLPSQQQPSTETYSTKLPSDNNSTTNNLLFSHIFIFILYLIIGILLFIIFFSHSTINKRLAVLENKIFNKNEGQDEAIEKSCLDTKTSEQQKIC</sequence>